<evidence type="ECO:0000256" key="2">
    <source>
        <dbReference type="SAM" id="MobiDB-lite"/>
    </source>
</evidence>
<evidence type="ECO:0000256" key="1">
    <source>
        <dbReference type="ARBA" id="ARBA00005536"/>
    </source>
</evidence>
<feature type="region of interest" description="Disordered" evidence="2">
    <location>
        <begin position="192"/>
        <end position="233"/>
    </location>
</feature>
<dbReference type="OrthoDB" id="29853at2759"/>
<evidence type="ECO:0000313" key="4">
    <source>
        <dbReference type="Proteomes" id="UP000769528"/>
    </source>
</evidence>
<sequence>MAISKLRFTQTKRTALAKQQRRLMAELLSLGKEESARIRVENIIREDIYIELLEILELYCELLSARIQLLDQKTCDESLEEAVKVLIYSASHTDLKELIIIKEILVHKFGNEFALSAINNYDGVIPDKIIKRVKYEAPSNDLISLYLEEIAKAYNIAWSNGGSGERNLQELSLSDEDEEDDDESGKPIFVEEESAKDLNSTPIKSPLGNPLVANNRSPITVKPPSKTTDNLHPTVKIPEDVKKNVAKIKKTEKIEKKDDFDSLKKRFEALKR</sequence>
<protein>
    <recommendedName>
        <fullName evidence="5">Vacuolar protein sorting-associated protein IST1</fullName>
    </recommendedName>
</protein>
<name>A0A9P8TEB1_9ASCO</name>
<reference evidence="3" key="2">
    <citation type="submission" date="2021-01" db="EMBL/GenBank/DDBJ databases">
        <authorList>
            <person name="Schikora-Tamarit M.A."/>
        </authorList>
    </citation>
    <scope>NUCLEOTIDE SEQUENCE</scope>
    <source>
        <strain evidence="3">CBS6341</strain>
    </source>
</reference>
<gene>
    <name evidence="3" type="ORF">WICMUC_002729</name>
</gene>
<dbReference type="PANTHER" id="PTHR12161">
    <property type="entry name" value="IST1 FAMILY MEMBER"/>
    <property type="match status" value="1"/>
</dbReference>
<proteinExistence type="inferred from homology"/>
<evidence type="ECO:0008006" key="5">
    <source>
        <dbReference type="Google" id="ProtNLM"/>
    </source>
</evidence>
<dbReference type="EMBL" id="JAEUBF010000772">
    <property type="protein sequence ID" value="KAH3675440.1"/>
    <property type="molecule type" value="Genomic_DNA"/>
</dbReference>
<dbReference type="FunFam" id="1.20.1260.60:FF:000002">
    <property type="entry name" value="Vacuolar protein sorting-associated protein IST1"/>
    <property type="match status" value="1"/>
</dbReference>
<organism evidence="3 4">
    <name type="scientific">Wickerhamomyces mucosus</name>
    <dbReference type="NCBI Taxonomy" id="1378264"/>
    <lineage>
        <taxon>Eukaryota</taxon>
        <taxon>Fungi</taxon>
        <taxon>Dikarya</taxon>
        <taxon>Ascomycota</taxon>
        <taxon>Saccharomycotina</taxon>
        <taxon>Saccharomycetes</taxon>
        <taxon>Phaffomycetales</taxon>
        <taxon>Wickerhamomycetaceae</taxon>
        <taxon>Wickerhamomyces</taxon>
    </lineage>
</organism>
<dbReference type="PANTHER" id="PTHR12161:SF5">
    <property type="entry name" value="IST1 HOMOLOG"/>
    <property type="match status" value="1"/>
</dbReference>
<accession>A0A9P8TEB1</accession>
<dbReference type="Pfam" id="PF03398">
    <property type="entry name" value="Ist1"/>
    <property type="match status" value="1"/>
</dbReference>
<comment type="similarity">
    <text evidence="1">Belongs to the IST1 family.</text>
</comment>
<dbReference type="InterPro" id="IPR042277">
    <property type="entry name" value="IST1-like"/>
</dbReference>
<reference evidence="3" key="1">
    <citation type="journal article" date="2021" name="Open Biol.">
        <title>Shared evolutionary footprints suggest mitochondrial oxidative damage underlies multiple complex I losses in fungi.</title>
        <authorList>
            <person name="Schikora-Tamarit M.A."/>
            <person name="Marcet-Houben M."/>
            <person name="Nosek J."/>
            <person name="Gabaldon T."/>
        </authorList>
    </citation>
    <scope>NUCLEOTIDE SEQUENCE</scope>
    <source>
        <strain evidence="3">CBS6341</strain>
    </source>
</reference>
<dbReference type="AlphaFoldDB" id="A0A9P8TEB1"/>
<dbReference type="Proteomes" id="UP000769528">
    <property type="component" value="Unassembled WGS sequence"/>
</dbReference>
<comment type="caution">
    <text evidence="3">The sequence shown here is derived from an EMBL/GenBank/DDBJ whole genome shotgun (WGS) entry which is preliminary data.</text>
</comment>
<dbReference type="InterPro" id="IPR005061">
    <property type="entry name" value="Ist1"/>
</dbReference>
<evidence type="ECO:0000313" key="3">
    <source>
        <dbReference type="EMBL" id="KAH3675440.1"/>
    </source>
</evidence>
<keyword evidence="4" id="KW-1185">Reference proteome</keyword>
<dbReference type="GO" id="GO:0015031">
    <property type="term" value="P:protein transport"/>
    <property type="evidence" value="ECO:0007669"/>
    <property type="project" value="InterPro"/>
</dbReference>
<dbReference type="Gene3D" id="1.20.1260.60">
    <property type="entry name" value="Vacuolar protein sorting-associated protein Ist1"/>
    <property type="match status" value="1"/>
</dbReference>